<reference evidence="2 3" key="1">
    <citation type="submission" date="2023-07" db="EMBL/GenBank/DDBJ databases">
        <title>Genomic Encyclopedia of Type Strains, Phase IV (KMG-IV): sequencing the most valuable type-strain genomes for metagenomic binning, comparative biology and taxonomic classification.</title>
        <authorList>
            <person name="Goeker M."/>
        </authorList>
    </citation>
    <scope>NUCLEOTIDE SEQUENCE [LARGE SCALE GENOMIC DNA]</scope>
    <source>
        <strain evidence="2 3">DSM 19619</strain>
    </source>
</reference>
<dbReference type="RefSeq" id="WP_307282353.1">
    <property type="nucleotide sequence ID" value="NZ_JAUSVX010000018.1"/>
</dbReference>
<organism evidence="2 3">
    <name type="scientific">Labrys wisconsinensis</name>
    <dbReference type="NCBI Taxonomy" id="425677"/>
    <lineage>
        <taxon>Bacteria</taxon>
        <taxon>Pseudomonadati</taxon>
        <taxon>Pseudomonadota</taxon>
        <taxon>Alphaproteobacteria</taxon>
        <taxon>Hyphomicrobiales</taxon>
        <taxon>Xanthobacteraceae</taxon>
        <taxon>Labrys</taxon>
    </lineage>
</organism>
<evidence type="ECO:0000313" key="3">
    <source>
        <dbReference type="Proteomes" id="UP001242480"/>
    </source>
</evidence>
<dbReference type="InterPro" id="IPR052189">
    <property type="entry name" value="L-asp_N-monooxygenase_NS-form"/>
</dbReference>
<keyword evidence="3" id="KW-1185">Reference proteome</keyword>
<gene>
    <name evidence="2" type="ORF">QO011_006775</name>
</gene>
<sequence>MYDLVCIGGGLSCSFTLVSLLERLGAQGTGERDGALRRVAMLDRDGDFGVGLPYGRFAHPRVLLNETVQTMDVHGFGGWVADQRARWLGMLQDDPDGGVVAWLAANDRALSRAREDPAAYRPLHLPRRIFGLFVRERLHASIDDARRHASADVDLLTGEAVLLTRDGSGAFRLGLRDGRVIHAGRVLLGVGSLPSSLAPHLAGLPGFVANVCRDGPSLETVAADARLEQAASKRAVIVGGNAAAMEAVYTLRHMSGLSAALDEIVVISPSGFLPDGEPSPHETAFVAQRLRQLGSDAAELTADHLMAVVTADVEAARRAGYASLDYAAPIVEAFGRVFAGLTVREKRLFVERYGKAFTRLRRHTPPEYAAAAKGLMARGKLRIMRGRATSVACSPTSRPGFTVMIRQEAETLSLDAAVVVDCSGSEPLTRPSHPLLRNLLGQDDLARVNAAGAGIEVTSALEASPGLFVMGPLLAGHSSDAAQIWRLESAPRICSLAQRLATELATHIT</sequence>
<name>A0ABU0JHG7_9HYPH</name>
<dbReference type="InterPro" id="IPR038732">
    <property type="entry name" value="HpyO/CreE_NAD-binding"/>
</dbReference>
<evidence type="ECO:0000259" key="1">
    <source>
        <dbReference type="Pfam" id="PF13454"/>
    </source>
</evidence>
<protein>
    <submittedName>
        <fullName evidence="2">NAD(P)/FAD-binding protein YdhS</fullName>
    </submittedName>
</protein>
<proteinExistence type="predicted"/>
<dbReference type="PANTHER" id="PTHR40254:SF1">
    <property type="entry name" value="BLR0577 PROTEIN"/>
    <property type="match status" value="1"/>
</dbReference>
<dbReference type="Proteomes" id="UP001242480">
    <property type="component" value="Unassembled WGS sequence"/>
</dbReference>
<dbReference type="PANTHER" id="PTHR40254">
    <property type="entry name" value="BLR0577 PROTEIN"/>
    <property type="match status" value="1"/>
</dbReference>
<dbReference type="InterPro" id="IPR036188">
    <property type="entry name" value="FAD/NAD-bd_sf"/>
</dbReference>
<comment type="caution">
    <text evidence="2">The sequence shown here is derived from an EMBL/GenBank/DDBJ whole genome shotgun (WGS) entry which is preliminary data.</text>
</comment>
<dbReference type="Pfam" id="PF13454">
    <property type="entry name" value="NAD_binding_9"/>
    <property type="match status" value="1"/>
</dbReference>
<dbReference type="SUPFAM" id="SSF51905">
    <property type="entry name" value="FAD/NAD(P)-binding domain"/>
    <property type="match status" value="1"/>
</dbReference>
<feature type="domain" description="FAD-dependent urate hydroxylase HpyO/Asp monooxygenase CreE-like FAD/NAD(P)-binding" evidence="1">
    <location>
        <begin position="6"/>
        <end position="192"/>
    </location>
</feature>
<dbReference type="EMBL" id="JAUSVX010000018">
    <property type="protein sequence ID" value="MDQ0473739.1"/>
    <property type="molecule type" value="Genomic_DNA"/>
</dbReference>
<evidence type="ECO:0000313" key="2">
    <source>
        <dbReference type="EMBL" id="MDQ0473739.1"/>
    </source>
</evidence>
<accession>A0ABU0JHG7</accession>
<dbReference type="Gene3D" id="3.50.50.60">
    <property type="entry name" value="FAD/NAD(P)-binding domain"/>
    <property type="match status" value="1"/>
</dbReference>